<keyword evidence="3" id="KW-1185">Reference proteome</keyword>
<dbReference type="EMBL" id="SMAN01000018">
    <property type="protein sequence ID" value="TCT19323.1"/>
    <property type="molecule type" value="Genomic_DNA"/>
</dbReference>
<name>A0A4R3MX62_9BACI</name>
<evidence type="ECO:0000256" key="1">
    <source>
        <dbReference type="SAM" id="Phobius"/>
    </source>
</evidence>
<accession>A0A4R3MX62</accession>
<organism evidence="2 3">
    <name type="scientific">Melghiribacillus thermohalophilus</name>
    <dbReference type="NCBI Taxonomy" id="1324956"/>
    <lineage>
        <taxon>Bacteria</taxon>
        <taxon>Bacillati</taxon>
        <taxon>Bacillota</taxon>
        <taxon>Bacilli</taxon>
        <taxon>Bacillales</taxon>
        <taxon>Bacillaceae</taxon>
        <taxon>Melghiribacillus</taxon>
    </lineage>
</organism>
<dbReference type="AlphaFoldDB" id="A0A4R3MX62"/>
<keyword evidence="1" id="KW-1133">Transmembrane helix</keyword>
<sequence>MGWLNLGSLVPGFIACILPVISLLFYKDREPETLTIDCFEHKCLRYFIIFSGFIWIISGKNGGLVSSYGHKKCCGNLPAAFFSPLPSS</sequence>
<protein>
    <submittedName>
        <fullName evidence="2">Uncharacterized protein</fullName>
    </submittedName>
</protein>
<reference evidence="2 3" key="1">
    <citation type="submission" date="2019-03" db="EMBL/GenBank/DDBJ databases">
        <title>Genomic Encyclopedia of Type Strains, Phase IV (KMG-IV): sequencing the most valuable type-strain genomes for metagenomic binning, comparative biology and taxonomic classification.</title>
        <authorList>
            <person name="Goeker M."/>
        </authorList>
    </citation>
    <scope>NUCLEOTIDE SEQUENCE [LARGE SCALE GENOMIC DNA]</scope>
    <source>
        <strain evidence="2 3">DSM 25894</strain>
    </source>
</reference>
<dbReference type="Proteomes" id="UP000294650">
    <property type="component" value="Unassembled WGS sequence"/>
</dbReference>
<proteinExistence type="predicted"/>
<evidence type="ECO:0000313" key="2">
    <source>
        <dbReference type="EMBL" id="TCT19323.1"/>
    </source>
</evidence>
<evidence type="ECO:0000313" key="3">
    <source>
        <dbReference type="Proteomes" id="UP000294650"/>
    </source>
</evidence>
<comment type="caution">
    <text evidence="2">The sequence shown here is derived from an EMBL/GenBank/DDBJ whole genome shotgun (WGS) entry which is preliminary data.</text>
</comment>
<feature type="transmembrane region" description="Helical" evidence="1">
    <location>
        <begin position="6"/>
        <end position="26"/>
    </location>
</feature>
<keyword evidence="1" id="KW-0472">Membrane</keyword>
<keyword evidence="1" id="KW-0812">Transmembrane</keyword>
<gene>
    <name evidence="2" type="ORF">EDD68_1186</name>
</gene>